<dbReference type="Proteomes" id="UP000504638">
    <property type="component" value="Unplaced"/>
</dbReference>
<evidence type="ECO:0000259" key="2">
    <source>
        <dbReference type="SMART" id="SM01214"/>
    </source>
</evidence>
<reference evidence="7" key="3">
    <citation type="submission" date="2025-04" db="UniProtKB">
        <authorList>
            <consortium name="RefSeq"/>
        </authorList>
    </citation>
    <scope>IDENTIFICATION</scope>
    <source>
        <strain evidence="7">CBS 781.70</strain>
    </source>
</reference>
<dbReference type="RefSeq" id="XP_033529927.1">
    <property type="nucleotide sequence ID" value="XM_033682052.1"/>
</dbReference>
<feature type="region of interest" description="Disordered" evidence="1">
    <location>
        <begin position="737"/>
        <end position="758"/>
    </location>
</feature>
<feature type="compositionally biased region" description="Basic and acidic residues" evidence="1">
    <location>
        <begin position="1127"/>
        <end position="1157"/>
    </location>
</feature>
<feature type="region of interest" description="Disordered" evidence="1">
    <location>
        <begin position="2595"/>
        <end position="2718"/>
    </location>
</feature>
<proteinExistence type="predicted"/>
<feature type="compositionally biased region" description="Low complexity" evidence="1">
    <location>
        <begin position="883"/>
        <end position="902"/>
    </location>
</feature>
<dbReference type="PANTHER" id="PTHR15678:SF6">
    <property type="entry name" value="BRIDGE-LIKE LIPID TRANSFER PROTEIN FAMILY MEMBER 2"/>
    <property type="match status" value="1"/>
</dbReference>
<feature type="domain" description="FMP27/BLTP2/Hobbit GFWDK motif-containing RBG unit" evidence="2">
    <location>
        <begin position="1311"/>
        <end position="1470"/>
    </location>
</feature>
<evidence type="ECO:0000259" key="4">
    <source>
        <dbReference type="SMART" id="SM01216"/>
    </source>
</evidence>
<sequence length="2963" mass="334215">MAIPTPSFLLGIAILAYLGTFVLFALLRIVTGISIQRLGFSGFRRVAFNPKEGVRIEIRGIGFAIHRPTFAQPTWISIKFTELKVLIDLRTLGKSKNKKGRSRWGVWRGNGALLRSTDDGDDDESRPNSPLPGRQSPEPEEESEEEERSRLWKRLTEWKERIKRMHRKIHWIRMFDLVATDSMVVIEDVGTIQMAYFTLAVDTRRKTVDRARLYQNRRTRSAGKKPAEWIMNLRSVLLTPEGKESTEILDNCNLNIHGFLYQHLDGLRDASIGLKLGRVTIPYDDVRTMSERVKHCRRAYGSFDLKDSQSDITFTDLMEEFDAPGSKETSISQTVSDSKEFVSSILRGIQEIQFATTFFGLTKRIRSVQSSGAPVFLDMSMKELGLDLMRLDPKSPAHLMYFSPSDIAHQALIAAISISVGIDDGNDHPERLLYVPMATATVRTTLPSKTIQGSEEKTFAERNTNILFANLVITSPSIDLDPKHLPLIIALMKYQKRTKFTSAPAKRQRHIISRLLPKANIKISIHEPVVRITLPPMDAALRGTDQYDLLISAMSSVSLDVDSSHSAAGDLHYSLSSNSRISSHQLYYQTSEGEKHSLLTTDSLEAKVQISASPDVAVIASFNAQTFSVHMVRPEISEGVRQIVSQIQNDRFLRAPRASLNEPTPSLLRSVPSWLMNAQFQGSDFNIEIAGIDPEISSNAKGVAIHLESWYAEYKANKADELSARIVRKRGSSRTVNPEDILLRPSTPRSPRKRNLRSSDGRRLAIHLHGLDAFVIESSEMWEPTPFLTLPRFEVAFSTSTDGKGPILHINSFTRALYINYSLYRHFAVDLATMVLLRTFIGPLSNQSGRSRSVFSRSSSFPLSPTAPSPTSPKSEFLFPVSEKSSGISSSPSYPRSPDESSTAPDAFMGLTETVTLDFRAAFIQIKASMPADPPLMMQIFSLETGWHRWSAPFARLRFARLYAETPGLKNVWSRLITIKSGRVDLRSARKKSANGVYTDENSIDVAAEAIRVAVPHGLVVHKIFDNLVNVTKTVQQLHHRFTTHSDEYILNKPPQAPKKVPRINIRTQALLGEIEDSPFEWKLGVIYKMGLLEQKQRSTREEAFRIKVKKLKEADKKFGAKHRAKSTHDRKSRPERGSLDEVKPDTHERSKSEGPRGRQRSPSIGGPNVIRYEAEGACGLSDSAKRTVDQSWEALQLLNARSWKTRIDLGLKYQNRGMKDIRAMFWGIDEGHEDSDQRECIMSIPQRPALATIQISDFNFLVDKPSFPINDFPSFLNRIGKGMPRDMKYSILIPMNVHISMGETRMTLRDYPLPLVHIPAIRPGQSPRLPSLSLKTDFVIAEEFRDIESKRMVDVVVVPPETGPDDEQTGGFSVIVPRTVSPVKTFSDISIDINTSGSTRIAWGTSYQPAMQDMMQIIEGFTKPALDPSERVGFWDKLSLCFHSRLLVSWKGDGDVHLILKGSRDPYLVTGVGAGFALCWQNDVAWRIWQENDPRRFMIVESGVFVLAVPDFSAYVRHTQDHTITGQDGSIPISSDPKKPGPIFQKTVMKLTGSVRWLLGLVFERNLPHGGRSFDFKHHYDVVLKHPKYAKSRDGLNYDAYRGFRSHHIHMSIAVAAPIDRDWTVTNLKASNNYNSVHLTPRFFSHFFSWWSMFSGVLSLPVRQGKLWPNAPVKPSKKFGRHLATIKYNLLLSPLYMSHIYTHSEGNAGGQVNATGLKVKIDSFMLDLHQRREEFRKMVQGKLSKTTAIRINQAQVDFMAADIRAVSATMTTPGINDLHVTEDDYPGRLSSETPIDLSKFTIPDNDLRWVDMDDFREMDWAIPTQSNPETKILPLAFAPRFTYFRQTDHNETISGDPNRSSPFGYEDTHYCVMSARNDPRRVQCDLIQARLEQIDEQIMRHRRTLGEHELNLVKSVDSDAGPLQEQFGVLQDHDNTLRKKKAFLQAMLKTLVERLEKDAEFMAKDPEAADDIFFEANEQSEDPDAETEAMASAPLADYLSDSNNRFIVHNSQVKWNNSLRNIIMRYIHEASQRRGFVYYMSRRAVKFILDIVDEQNKLKTEHPDVEEALATPTTAPVTPQKDDETNIQGRIQELLDDARQFVTADDPDEKDGSGINRTADAGEDISLDFTAQNSYHVRLIAPQIQLQSDKNPKSAVLVTAKGMQMKVIQIMDKDRMTDDVSGLVQRRFTLATDSVQIFVTNSKTFPRNLLHMYSGSRYGAPAGSAWPPWVPLEVMFEFSIDPFGFSRVIQRTSVTMRYDKYNNLRLKYNDDVTTGNDDQPLPEAEKGERRMDHIWVEFPHLRVTCDSTQYYALYVIILDLLLYSEPLEKTRNERLEKIMLASDFSDLSGTPEMVEMLQERIRQLEEIKLVFQVRERYLDAQGWKGRIAVEHDLSVAEDDLFFMMKAITTAQRKYEEKGSAMDTTGMLRWLISASEIKWHLIRGKDESLAELQLQGACFDRVDQSDGSNRNTMEIAQIRGYNLLSNALYPEIIGPYSDDAKGIPDSREAKMIRVHWYMLEAIGGIPVMNNFEVNIHPIKLQLEKDVGIKLFEYIFPQAGPNAFENGSFSPFLVKNMLPAQEEEDEKVDAGQVDDEVSTGIGSDISHHTGTEDFELRLQPTLDLPSRRQKSSGKPKSRHLYHLHLFNSSDAAGNKTPILPSRDFSSDSLSQLSRPPSHPDGSERSSTQLTERPDRGKRFGLHRSPTGGTRSTAKTSRPDDITQMMKRASNYMTLAYVKIPSVVLCLSYKGKGQRNFEDVHNLVFRLPTLEYRNKTWSNYDLAMQLKREVRRALISHVGAIVGNKFSRHKTPGIPGGRLKEIANSTTLLSMTPSRSEATSETTSTRDLSDVLAGDTDDSYSESQAGESNRNEEDSLASSVHSSSTAPVARGSPVVQHDFVTAEQSVATGSNGIDDESSRRPPSVHSSLAKRLTGLGGKSKDNSGDDSASTRRKSKLLLGKRFLQH</sequence>
<name>A0A6G1FRE3_9PEZI</name>
<dbReference type="InterPro" id="IPR019441">
    <property type="entry name" value="FMP27/BLTP2/Hobbit_GFWDK_RBG"/>
</dbReference>
<feature type="region of interest" description="Disordered" evidence="1">
    <location>
        <begin position="883"/>
        <end position="905"/>
    </location>
</feature>
<feature type="compositionally biased region" description="Basic and acidic residues" evidence="1">
    <location>
        <begin position="2604"/>
        <end position="2615"/>
    </location>
</feature>
<evidence type="ECO:0000313" key="5">
    <source>
        <dbReference type="EMBL" id="KAF1808296.1"/>
    </source>
</evidence>
<dbReference type="SMART" id="SM01215">
    <property type="entry name" value="Fmp27_SW"/>
    <property type="match status" value="1"/>
</dbReference>
<feature type="region of interest" description="Disordered" evidence="1">
    <location>
        <begin position="2905"/>
        <end position="2963"/>
    </location>
</feature>
<feature type="domain" description="FMP27 WPPW motif-containing RBG unit" evidence="4">
    <location>
        <begin position="1717"/>
        <end position="2236"/>
    </location>
</feature>
<dbReference type="OrthoDB" id="1562405at2759"/>
<feature type="region of interest" description="Disordered" evidence="1">
    <location>
        <begin position="2805"/>
        <end position="2891"/>
    </location>
</feature>
<dbReference type="GeneID" id="54422622"/>
<feature type="domain" description="FMP27 SW motif-containing RBG unit" evidence="3">
    <location>
        <begin position="1191"/>
        <end position="1293"/>
    </location>
</feature>
<dbReference type="SMART" id="SM01214">
    <property type="entry name" value="Fmp27_GFWDK"/>
    <property type="match status" value="1"/>
</dbReference>
<gene>
    <name evidence="5 7" type="ORF">P152DRAFT_485570</name>
</gene>
<feature type="compositionally biased region" description="Low complexity" evidence="1">
    <location>
        <begin position="2832"/>
        <end position="2844"/>
    </location>
</feature>
<dbReference type="SMART" id="SM01216">
    <property type="entry name" value="Fmp27_WPPW"/>
    <property type="match status" value="1"/>
</dbReference>
<feature type="region of interest" description="Disordered" evidence="1">
    <location>
        <begin position="111"/>
        <end position="147"/>
    </location>
</feature>
<dbReference type="Pfam" id="PF10344">
    <property type="entry name" value="Hobbit"/>
    <property type="match status" value="1"/>
</dbReference>
<evidence type="ECO:0000259" key="3">
    <source>
        <dbReference type="SMART" id="SM01215"/>
    </source>
</evidence>
<dbReference type="PANTHER" id="PTHR15678">
    <property type="entry name" value="ANTIGEN MLAA-22-RELATED"/>
    <property type="match status" value="1"/>
</dbReference>
<dbReference type="EMBL" id="ML975186">
    <property type="protein sequence ID" value="KAF1808296.1"/>
    <property type="molecule type" value="Genomic_DNA"/>
</dbReference>
<feature type="region of interest" description="Disordered" evidence="1">
    <location>
        <begin position="1116"/>
        <end position="1169"/>
    </location>
</feature>
<evidence type="ECO:0000313" key="7">
    <source>
        <dbReference type="RefSeq" id="XP_033529927.1"/>
    </source>
</evidence>
<dbReference type="InterPro" id="IPR045167">
    <property type="entry name" value="Hobbit"/>
</dbReference>
<dbReference type="InterPro" id="IPR019449">
    <property type="entry name" value="FMP27_WPPW_RBG"/>
</dbReference>
<evidence type="ECO:0000256" key="1">
    <source>
        <dbReference type="SAM" id="MobiDB-lite"/>
    </source>
</evidence>
<evidence type="ECO:0000313" key="6">
    <source>
        <dbReference type="Proteomes" id="UP000504638"/>
    </source>
</evidence>
<keyword evidence="6" id="KW-1185">Reference proteome</keyword>
<reference evidence="5 7" key="1">
    <citation type="submission" date="2020-01" db="EMBL/GenBank/DDBJ databases">
        <authorList>
            <consortium name="DOE Joint Genome Institute"/>
            <person name="Haridas S."/>
            <person name="Albert R."/>
            <person name="Binder M."/>
            <person name="Bloem J."/>
            <person name="Labutti K."/>
            <person name="Salamov A."/>
            <person name="Andreopoulos B."/>
            <person name="Baker S.E."/>
            <person name="Barry K."/>
            <person name="Bills G."/>
            <person name="Bluhm B.H."/>
            <person name="Cannon C."/>
            <person name="Castanera R."/>
            <person name="Culley D.E."/>
            <person name="Daum C."/>
            <person name="Ezra D."/>
            <person name="Gonzalez J.B."/>
            <person name="Henrissat B."/>
            <person name="Kuo A."/>
            <person name="Liang C."/>
            <person name="Lipzen A."/>
            <person name="Lutzoni F."/>
            <person name="Magnuson J."/>
            <person name="Mondo S."/>
            <person name="Nolan M."/>
            <person name="Ohm R."/>
            <person name="Pangilinan J."/>
            <person name="Park H.-J."/>
            <person name="Ramirez L."/>
            <person name="Alfaro M."/>
            <person name="Sun H."/>
            <person name="Tritt A."/>
            <person name="Yoshinaga Y."/>
            <person name="Zwiers L.-H."/>
            <person name="Turgeon B.G."/>
            <person name="Goodwin S.B."/>
            <person name="Spatafora J.W."/>
            <person name="Crous P.W."/>
            <person name="Grigoriev I.V."/>
        </authorList>
    </citation>
    <scope>NUCLEOTIDE SEQUENCE</scope>
    <source>
        <strain evidence="5 7">CBS 781.70</strain>
    </source>
</reference>
<accession>A0A6G1FRE3</accession>
<organism evidence="5">
    <name type="scientific">Eremomyces bilateralis CBS 781.70</name>
    <dbReference type="NCBI Taxonomy" id="1392243"/>
    <lineage>
        <taxon>Eukaryota</taxon>
        <taxon>Fungi</taxon>
        <taxon>Dikarya</taxon>
        <taxon>Ascomycota</taxon>
        <taxon>Pezizomycotina</taxon>
        <taxon>Dothideomycetes</taxon>
        <taxon>Dothideomycetes incertae sedis</taxon>
        <taxon>Eremomycetales</taxon>
        <taxon>Eremomycetaceae</taxon>
        <taxon>Eremomyces</taxon>
    </lineage>
</organism>
<reference evidence="7" key="2">
    <citation type="submission" date="2020-04" db="EMBL/GenBank/DDBJ databases">
        <authorList>
            <consortium name="NCBI Genome Project"/>
        </authorList>
    </citation>
    <scope>NUCLEOTIDE SEQUENCE</scope>
    <source>
        <strain evidence="7">CBS 781.70</strain>
    </source>
</reference>
<feature type="compositionally biased region" description="Polar residues" evidence="1">
    <location>
        <begin position="2821"/>
        <end position="2831"/>
    </location>
</feature>
<feature type="compositionally biased region" description="Polar residues" evidence="1">
    <location>
        <begin position="2705"/>
        <end position="2714"/>
    </location>
</feature>
<feature type="compositionally biased region" description="Basic residues" evidence="1">
    <location>
        <begin position="2626"/>
        <end position="2641"/>
    </location>
</feature>
<dbReference type="InterPro" id="IPR019415">
    <property type="entry name" value="FMP27_SW_RBG"/>
</dbReference>
<protein>
    <submittedName>
        <fullName evidence="5 7">Uncharacterized protein</fullName>
    </submittedName>
</protein>